<dbReference type="GO" id="GO:0043410">
    <property type="term" value="P:positive regulation of MAPK cascade"/>
    <property type="evidence" value="ECO:0007669"/>
    <property type="project" value="TreeGrafter"/>
</dbReference>
<accession>U5EMD0</accession>
<dbReference type="EMBL" id="GANO01004519">
    <property type="protein sequence ID" value="JAB55352.1"/>
    <property type="molecule type" value="mRNA"/>
</dbReference>
<comment type="subcellular location">
    <subcellularLocation>
        <location evidence="1 6">Secreted</location>
    </subcellularLocation>
</comment>
<feature type="signal peptide" evidence="7">
    <location>
        <begin position="1"/>
        <end position="24"/>
    </location>
</feature>
<dbReference type="PANTHER" id="PTHR46886:SF1">
    <property type="entry name" value="INSULIN-LIKE GROWTH FACTOR II"/>
    <property type="match status" value="1"/>
</dbReference>
<evidence type="ECO:0000256" key="5">
    <source>
        <dbReference type="ARBA" id="ARBA00022729"/>
    </source>
</evidence>
<protein>
    <submittedName>
        <fullName evidence="9">Putative insulin-like growth factor i-a</fullName>
    </submittedName>
</protein>
<evidence type="ECO:0000256" key="2">
    <source>
        <dbReference type="ARBA" id="ARBA00009034"/>
    </source>
</evidence>
<dbReference type="GO" id="GO:0046628">
    <property type="term" value="P:positive regulation of insulin receptor signaling pathway"/>
    <property type="evidence" value="ECO:0007669"/>
    <property type="project" value="TreeGrafter"/>
</dbReference>
<dbReference type="InterPro" id="IPR036438">
    <property type="entry name" value="Insulin-like_sf"/>
</dbReference>
<dbReference type="PRINTS" id="PR00276">
    <property type="entry name" value="INSULINFAMLY"/>
</dbReference>
<dbReference type="Gene3D" id="1.10.100.10">
    <property type="entry name" value="Insulin-like"/>
    <property type="match status" value="1"/>
</dbReference>
<comment type="similarity">
    <text evidence="2 6">Belongs to the insulin family.</text>
</comment>
<keyword evidence="4" id="KW-0165">Cleavage on pair of basic residues</keyword>
<evidence type="ECO:0000256" key="3">
    <source>
        <dbReference type="ARBA" id="ARBA00022525"/>
    </source>
</evidence>
<reference evidence="9" key="1">
    <citation type="journal article" date="2014" name="Insect Biochem. Mol. Biol.">
        <title>An insight into the sialome of the frog biting fly, Corethrella appendiculata.</title>
        <authorList>
            <person name="Ribeiro J.M.C."/>
            <person name="Chagas A.C."/>
            <person name="Pham V.M."/>
            <person name="Lounibos L.P."/>
            <person name="Calvo E."/>
        </authorList>
    </citation>
    <scope>NUCLEOTIDE SEQUENCE</scope>
    <source>
        <tissue evidence="9">Salivary glands</tissue>
    </source>
</reference>
<dbReference type="InterPro" id="IPR016179">
    <property type="entry name" value="Insulin-like"/>
</dbReference>
<dbReference type="GO" id="GO:0005615">
    <property type="term" value="C:extracellular space"/>
    <property type="evidence" value="ECO:0007669"/>
    <property type="project" value="TreeGrafter"/>
</dbReference>
<dbReference type="InterPro" id="IPR022353">
    <property type="entry name" value="Insulin_CS"/>
</dbReference>
<proteinExistence type="evidence at transcript level"/>
<dbReference type="GO" id="GO:0045944">
    <property type="term" value="P:positive regulation of transcription by RNA polymerase II"/>
    <property type="evidence" value="ECO:0007669"/>
    <property type="project" value="TreeGrafter"/>
</dbReference>
<dbReference type="GO" id="GO:0005179">
    <property type="term" value="F:hormone activity"/>
    <property type="evidence" value="ECO:0007669"/>
    <property type="project" value="InterPro"/>
</dbReference>
<feature type="domain" description="Insulin-like" evidence="8">
    <location>
        <begin position="28"/>
        <end position="83"/>
    </location>
</feature>
<evidence type="ECO:0000313" key="9">
    <source>
        <dbReference type="EMBL" id="JAB55352.1"/>
    </source>
</evidence>
<dbReference type="GO" id="GO:0043539">
    <property type="term" value="F:protein serine/threonine kinase activator activity"/>
    <property type="evidence" value="ECO:0007669"/>
    <property type="project" value="TreeGrafter"/>
</dbReference>
<evidence type="ECO:0000256" key="7">
    <source>
        <dbReference type="SAM" id="SignalP"/>
    </source>
</evidence>
<dbReference type="GO" id="GO:0005159">
    <property type="term" value="F:insulin-like growth factor receptor binding"/>
    <property type="evidence" value="ECO:0007669"/>
    <property type="project" value="TreeGrafter"/>
</dbReference>
<dbReference type="Pfam" id="PF00049">
    <property type="entry name" value="Insulin"/>
    <property type="match status" value="1"/>
</dbReference>
<keyword evidence="5 7" id="KW-0732">Signal</keyword>
<evidence type="ECO:0000256" key="1">
    <source>
        <dbReference type="ARBA" id="ARBA00004613"/>
    </source>
</evidence>
<dbReference type="CDD" id="cd04366">
    <property type="entry name" value="IlGF_insulin_bombyxin_like"/>
    <property type="match status" value="1"/>
</dbReference>
<evidence type="ECO:0000256" key="6">
    <source>
        <dbReference type="RuleBase" id="RU000406"/>
    </source>
</evidence>
<dbReference type="SUPFAM" id="SSF56994">
    <property type="entry name" value="Insulin-like"/>
    <property type="match status" value="1"/>
</dbReference>
<dbReference type="PROSITE" id="PS00262">
    <property type="entry name" value="INSULIN"/>
    <property type="match status" value="1"/>
</dbReference>
<evidence type="ECO:0000259" key="8">
    <source>
        <dbReference type="SMART" id="SM00078"/>
    </source>
</evidence>
<dbReference type="SMART" id="SM00078">
    <property type="entry name" value="IlGF"/>
    <property type="match status" value="1"/>
</dbReference>
<feature type="chain" id="PRO_5004659457" evidence="7">
    <location>
        <begin position="25"/>
        <end position="158"/>
    </location>
</feature>
<dbReference type="GO" id="GO:0008083">
    <property type="term" value="F:growth factor activity"/>
    <property type="evidence" value="ECO:0007669"/>
    <property type="project" value="TreeGrafter"/>
</dbReference>
<name>U5EMD0_9DIPT</name>
<dbReference type="GO" id="GO:0051147">
    <property type="term" value="P:regulation of muscle cell differentiation"/>
    <property type="evidence" value="ECO:0007669"/>
    <property type="project" value="TreeGrafter"/>
</dbReference>
<dbReference type="GO" id="GO:1905564">
    <property type="term" value="P:positive regulation of vascular endothelial cell proliferation"/>
    <property type="evidence" value="ECO:0007669"/>
    <property type="project" value="TreeGrafter"/>
</dbReference>
<dbReference type="AlphaFoldDB" id="U5EMD0"/>
<organism evidence="9">
    <name type="scientific">Corethrella appendiculata</name>
    <dbReference type="NCBI Taxonomy" id="1370023"/>
    <lineage>
        <taxon>Eukaryota</taxon>
        <taxon>Metazoa</taxon>
        <taxon>Ecdysozoa</taxon>
        <taxon>Arthropoda</taxon>
        <taxon>Hexapoda</taxon>
        <taxon>Insecta</taxon>
        <taxon>Pterygota</taxon>
        <taxon>Neoptera</taxon>
        <taxon>Endopterygota</taxon>
        <taxon>Diptera</taxon>
        <taxon>Nematocera</taxon>
        <taxon>Culicoidea</taxon>
        <taxon>Chaoboridae</taxon>
        <taxon>Corethrella</taxon>
    </lineage>
</organism>
<keyword evidence="3 6" id="KW-0964">Secreted</keyword>
<dbReference type="InterPro" id="IPR022352">
    <property type="entry name" value="Ins/IGF/rlx"/>
</dbReference>
<sequence length="158" mass="18146">MKLKIILLIYLFLIIATLFEFTNGMPRRKSCGNVLAERIKFACENRGGYAGHSDGAGHSRRKRGVVDDCCLKPCSDSILYDYCRYSYEITSGSAEHKSAIRERNVQNADEIVLTETGRDKVHKDVPIKYKFEKIEIGTVSPEFNFKKVMMHRTNKKQF</sequence>
<dbReference type="PANTHER" id="PTHR46886">
    <property type="entry name" value="INSULIN-LIKE GROWTH FACTOR II"/>
    <property type="match status" value="1"/>
</dbReference>
<evidence type="ECO:0000256" key="4">
    <source>
        <dbReference type="ARBA" id="ARBA00022685"/>
    </source>
</evidence>